<gene>
    <name evidence="17" type="ORF">MELLADRAFT_109120</name>
</gene>
<feature type="compositionally biased region" description="Polar residues" evidence="16">
    <location>
        <begin position="587"/>
        <end position="600"/>
    </location>
</feature>
<reference evidence="18" key="1">
    <citation type="journal article" date="2011" name="Proc. Natl. Acad. Sci. U.S.A.">
        <title>Obligate biotrophy features unraveled by the genomic analysis of rust fungi.</title>
        <authorList>
            <person name="Duplessis S."/>
            <person name="Cuomo C.A."/>
            <person name="Lin Y.-C."/>
            <person name="Aerts A."/>
            <person name="Tisserant E."/>
            <person name="Veneault-Fourrey C."/>
            <person name="Joly D.L."/>
            <person name="Hacquard S."/>
            <person name="Amselem J."/>
            <person name="Cantarel B.L."/>
            <person name="Chiu R."/>
            <person name="Coutinho P.M."/>
            <person name="Feau N."/>
            <person name="Field M."/>
            <person name="Frey P."/>
            <person name="Gelhaye E."/>
            <person name="Goldberg J."/>
            <person name="Grabherr M.G."/>
            <person name="Kodira C.D."/>
            <person name="Kohler A."/>
            <person name="Kuees U."/>
            <person name="Lindquist E.A."/>
            <person name="Lucas S.M."/>
            <person name="Mago R."/>
            <person name="Mauceli E."/>
            <person name="Morin E."/>
            <person name="Murat C."/>
            <person name="Pangilinan J.L."/>
            <person name="Park R."/>
            <person name="Pearson M."/>
            <person name="Quesneville H."/>
            <person name="Rouhier N."/>
            <person name="Sakthikumar S."/>
            <person name="Salamov A.A."/>
            <person name="Schmutz J."/>
            <person name="Selles B."/>
            <person name="Shapiro H."/>
            <person name="Tanguay P."/>
            <person name="Tuskan G.A."/>
            <person name="Henrissat B."/>
            <person name="Van de Peer Y."/>
            <person name="Rouze P."/>
            <person name="Ellis J.G."/>
            <person name="Dodds P.N."/>
            <person name="Schein J.E."/>
            <person name="Zhong S."/>
            <person name="Hamelin R.C."/>
            <person name="Grigoriev I.V."/>
            <person name="Szabo L.J."/>
            <person name="Martin F."/>
        </authorList>
    </citation>
    <scope>NUCLEOTIDE SEQUENCE [LARGE SCALE GENOMIC DNA]</scope>
    <source>
        <strain evidence="18">98AG31 / pathotype 3-4-7</strain>
    </source>
</reference>
<feature type="region of interest" description="Disordered" evidence="16">
    <location>
        <begin position="112"/>
        <end position="184"/>
    </location>
</feature>
<keyword evidence="8" id="KW-0132">Cell division</keyword>
<dbReference type="PANTHER" id="PTHR28200:SF1">
    <property type="entry name" value="DASH COMPLEX SUBUNIT ASK1"/>
    <property type="match status" value="1"/>
</dbReference>
<keyword evidence="9" id="KW-0493">Microtubule</keyword>
<evidence type="ECO:0000256" key="12">
    <source>
        <dbReference type="ARBA" id="ARBA00023212"/>
    </source>
</evidence>
<evidence type="ECO:0000256" key="13">
    <source>
        <dbReference type="ARBA" id="ARBA00023242"/>
    </source>
</evidence>
<evidence type="ECO:0000256" key="8">
    <source>
        <dbReference type="ARBA" id="ARBA00022618"/>
    </source>
</evidence>
<dbReference type="VEuPathDB" id="FungiDB:MELLADRAFT_109120"/>
<evidence type="ECO:0000256" key="3">
    <source>
        <dbReference type="ARBA" id="ARBA00004629"/>
    </source>
</evidence>
<dbReference type="Pfam" id="PF08655">
    <property type="entry name" value="DASH_Ask1"/>
    <property type="match status" value="1"/>
</dbReference>
<dbReference type="EMBL" id="GL883123">
    <property type="protein sequence ID" value="EGG03603.1"/>
    <property type="molecule type" value="Genomic_DNA"/>
</dbReference>
<keyword evidence="11" id="KW-0995">Kinetochore</keyword>
<evidence type="ECO:0000256" key="2">
    <source>
        <dbReference type="ARBA" id="ARBA00004186"/>
    </source>
</evidence>
<dbReference type="PANTHER" id="PTHR28200">
    <property type="entry name" value="DASH COMPLEX SUBUNIT ASK1"/>
    <property type="match status" value="1"/>
</dbReference>
<dbReference type="eggNOG" id="ENOG502S6FG">
    <property type="taxonomic scope" value="Eukaryota"/>
</dbReference>
<feature type="region of interest" description="Disordered" evidence="16">
    <location>
        <begin position="223"/>
        <end position="256"/>
    </location>
</feature>
<accession>F4RVD5</accession>
<dbReference type="Proteomes" id="UP000001072">
    <property type="component" value="Unassembled WGS sequence"/>
</dbReference>
<dbReference type="GO" id="GO:0044732">
    <property type="term" value="C:mitotic spindle pole body"/>
    <property type="evidence" value="ECO:0007669"/>
    <property type="project" value="TreeGrafter"/>
</dbReference>
<dbReference type="GO" id="GO:0051301">
    <property type="term" value="P:cell division"/>
    <property type="evidence" value="ECO:0007669"/>
    <property type="project" value="UniProtKB-KW"/>
</dbReference>
<evidence type="ECO:0000313" key="17">
    <source>
        <dbReference type="EMBL" id="EGG03603.1"/>
    </source>
</evidence>
<evidence type="ECO:0000256" key="5">
    <source>
        <dbReference type="ARBA" id="ARBA00014520"/>
    </source>
</evidence>
<dbReference type="InParanoid" id="F4RVD5"/>
<dbReference type="InterPro" id="IPR013964">
    <property type="entry name" value="DASH_Ask1"/>
</dbReference>
<feature type="region of interest" description="Disordered" evidence="16">
    <location>
        <begin position="271"/>
        <end position="293"/>
    </location>
</feature>
<dbReference type="STRING" id="747676.F4RVD5"/>
<feature type="compositionally biased region" description="Basic and acidic residues" evidence="16">
    <location>
        <begin position="119"/>
        <end position="132"/>
    </location>
</feature>
<feature type="compositionally biased region" description="Polar residues" evidence="16">
    <location>
        <begin position="469"/>
        <end position="497"/>
    </location>
</feature>
<keyword evidence="10" id="KW-0498">Mitosis</keyword>
<organism evidence="18">
    <name type="scientific">Melampsora larici-populina (strain 98AG31 / pathotype 3-4-7)</name>
    <name type="common">Poplar leaf rust fungus</name>
    <dbReference type="NCBI Taxonomy" id="747676"/>
    <lineage>
        <taxon>Eukaryota</taxon>
        <taxon>Fungi</taxon>
        <taxon>Dikarya</taxon>
        <taxon>Basidiomycota</taxon>
        <taxon>Pucciniomycotina</taxon>
        <taxon>Pucciniomycetes</taxon>
        <taxon>Pucciniales</taxon>
        <taxon>Melampsoraceae</taxon>
        <taxon>Melampsora</taxon>
    </lineage>
</organism>
<keyword evidence="7" id="KW-0963">Cytoplasm</keyword>
<dbReference type="KEGG" id="mlr:MELLADRAFT_109120"/>
<evidence type="ECO:0000256" key="9">
    <source>
        <dbReference type="ARBA" id="ARBA00022701"/>
    </source>
</evidence>
<keyword evidence="13" id="KW-0539">Nucleus</keyword>
<evidence type="ECO:0000256" key="16">
    <source>
        <dbReference type="SAM" id="MobiDB-lite"/>
    </source>
</evidence>
<feature type="region of interest" description="Disordered" evidence="16">
    <location>
        <begin position="433"/>
        <end position="498"/>
    </location>
</feature>
<proteinExistence type="inferred from homology"/>
<evidence type="ECO:0000256" key="1">
    <source>
        <dbReference type="ARBA" id="ARBA00004123"/>
    </source>
</evidence>
<protein>
    <recommendedName>
        <fullName evidence="5">DASH complex subunit ASK1</fullName>
    </recommendedName>
</protein>
<feature type="compositionally biased region" description="Basic and acidic residues" evidence="16">
    <location>
        <begin position="548"/>
        <end position="570"/>
    </location>
</feature>
<keyword evidence="12" id="KW-0206">Cytoskeleton</keyword>
<evidence type="ECO:0000256" key="4">
    <source>
        <dbReference type="ARBA" id="ARBA00010731"/>
    </source>
</evidence>
<dbReference type="GeneID" id="18923660"/>
<keyword evidence="15" id="KW-0137">Centromere</keyword>
<feature type="region of interest" description="Disordered" evidence="16">
    <location>
        <begin position="530"/>
        <end position="602"/>
    </location>
</feature>
<feature type="region of interest" description="Disordered" evidence="16">
    <location>
        <begin position="321"/>
        <end position="361"/>
    </location>
</feature>
<dbReference type="HOGENOM" id="CLU_030120_0_0_1"/>
<evidence type="ECO:0000256" key="14">
    <source>
        <dbReference type="ARBA" id="ARBA00023306"/>
    </source>
</evidence>
<feature type="compositionally biased region" description="Polar residues" evidence="16">
    <location>
        <begin position="445"/>
        <end position="460"/>
    </location>
</feature>
<dbReference type="GO" id="GO:0072686">
    <property type="term" value="C:mitotic spindle"/>
    <property type="evidence" value="ECO:0007669"/>
    <property type="project" value="InterPro"/>
</dbReference>
<dbReference type="RefSeq" id="XP_007413050.1">
    <property type="nucleotide sequence ID" value="XM_007412988.1"/>
</dbReference>
<sequence>MEAASRLSENLSNMSSSNRRLFYDPKNPKLLSDEEINELSPAECDAACLQVDQILVSLLQNIDANFGRTHRTITHKILPEVERYGEASRGIWEGLKFWQHFFEASANVQLSGYDDDETETSKLTEDERRDESLQNDLASEDVSQDVPPSPNEDQDLSSSSLDPAVPSGPPVVDMSHQSGSTASLRRPVWNDLSFDSPDNTLQNPTAQNISHILNNSHSNSLASGFTASPIVPGDDEGDSGREDGSPAPRRKSAGRGSILLHQVIMKNMIQTNHSRPKVSTPAKPRGIGPEGTSGRIAFPAEVNDPGWNGIADLRKTTLESFTSPSKKKLQPCIGESSKKGKSREWEEEDSMMAGIPPPQTLHFSVPRSKLARTPAKEAARLVTRDILETARFRAGYANPADIEDSPLIEPPSVLREWNARGYESMFRNRTGVESNRKGFEEEGDSLNSIQQDESTLQLQAGSKDATIESRASQSRDSSKLQPSQSRDGSNLQPSQTRDVSKSLIDLWAGDSERLSIKGPYDHLEDRDEFIGKRPLPDSSFDEESWQPDPKRVSLSRSHEDKPDEQDRSYEEGSSLPLSPTLFGVGKMSNNQNQFESSRAGPSNVLRGSLHPFVPMQPEQMDTFFGGDLLESECFEPSPLQGKRVKHIEQDQ</sequence>
<dbReference type="GO" id="GO:0005874">
    <property type="term" value="C:microtubule"/>
    <property type="evidence" value="ECO:0007669"/>
    <property type="project" value="UniProtKB-KW"/>
</dbReference>
<name>F4RVD5_MELLP</name>
<dbReference type="GO" id="GO:0042729">
    <property type="term" value="C:DASH complex"/>
    <property type="evidence" value="ECO:0007669"/>
    <property type="project" value="InterPro"/>
</dbReference>
<evidence type="ECO:0000313" key="18">
    <source>
        <dbReference type="Proteomes" id="UP000001072"/>
    </source>
</evidence>
<dbReference type="GO" id="GO:0008608">
    <property type="term" value="P:attachment of spindle microtubules to kinetochore"/>
    <property type="evidence" value="ECO:0007669"/>
    <property type="project" value="InterPro"/>
</dbReference>
<comment type="subcellular location">
    <subcellularLocation>
        <location evidence="3">Chromosome</location>
        <location evidence="3">Centromere</location>
        <location evidence="3">Kinetochore</location>
    </subcellularLocation>
    <subcellularLocation>
        <location evidence="2">Cytoplasm</location>
        <location evidence="2">Cytoskeleton</location>
        <location evidence="2">Spindle</location>
    </subcellularLocation>
    <subcellularLocation>
        <location evidence="1">Nucleus</location>
    </subcellularLocation>
</comment>
<dbReference type="OrthoDB" id="5573898at2759"/>
<keyword evidence="18" id="KW-1185">Reference proteome</keyword>
<evidence type="ECO:0000256" key="10">
    <source>
        <dbReference type="ARBA" id="ARBA00022776"/>
    </source>
</evidence>
<evidence type="ECO:0000256" key="7">
    <source>
        <dbReference type="ARBA" id="ARBA00022490"/>
    </source>
</evidence>
<evidence type="ECO:0000256" key="15">
    <source>
        <dbReference type="ARBA" id="ARBA00023328"/>
    </source>
</evidence>
<comment type="similarity">
    <text evidence="4">Belongs to the DASH complex ASK1 family.</text>
</comment>
<evidence type="ECO:0000256" key="6">
    <source>
        <dbReference type="ARBA" id="ARBA00022454"/>
    </source>
</evidence>
<keyword evidence="14" id="KW-0131">Cell cycle</keyword>
<evidence type="ECO:0000256" key="11">
    <source>
        <dbReference type="ARBA" id="ARBA00022838"/>
    </source>
</evidence>
<keyword evidence="6" id="KW-0158">Chromosome</keyword>
<dbReference type="AlphaFoldDB" id="F4RVD5"/>